<dbReference type="EMBL" id="JAHZIK010000697">
    <property type="protein sequence ID" value="MBW7456904.1"/>
    <property type="molecule type" value="Genomic_DNA"/>
</dbReference>
<keyword evidence="4 7" id="KW-0812">Transmembrane</keyword>
<reference evidence="8 9" key="1">
    <citation type="submission" date="2021-07" db="EMBL/GenBank/DDBJ databases">
        <title>Paenibacillus radiodurans sp. nov., isolated from the southeastern edge of Tengger Desert.</title>
        <authorList>
            <person name="Zhang G."/>
        </authorList>
    </citation>
    <scope>NUCLEOTIDE SEQUENCE [LARGE SCALE GENOMIC DNA]</scope>
    <source>
        <strain evidence="8 9">CCM 7311</strain>
    </source>
</reference>
<evidence type="ECO:0000256" key="7">
    <source>
        <dbReference type="SAM" id="Phobius"/>
    </source>
</evidence>
<proteinExistence type="predicted"/>
<keyword evidence="3" id="KW-1003">Cell membrane</keyword>
<accession>A0ABS7C7L7</accession>
<feature type="non-terminal residue" evidence="8">
    <location>
        <position position="86"/>
    </location>
</feature>
<dbReference type="SUPFAM" id="SSF161098">
    <property type="entry name" value="MetI-like"/>
    <property type="match status" value="1"/>
</dbReference>
<evidence type="ECO:0000256" key="6">
    <source>
        <dbReference type="ARBA" id="ARBA00023136"/>
    </source>
</evidence>
<dbReference type="InterPro" id="IPR035906">
    <property type="entry name" value="MetI-like_sf"/>
</dbReference>
<evidence type="ECO:0000256" key="1">
    <source>
        <dbReference type="ARBA" id="ARBA00004651"/>
    </source>
</evidence>
<evidence type="ECO:0000313" key="8">
    <source>
        <dbReference type="EMBL" id="MBW7456904.1"/>
    </source>
</evidence>
<dbReference type="Proteomes" id="UP001519887">
    <property type="component" value="Unassembled WGS sequence"/>
</dbReference>
<organism evidence="8 9">
    <name type="scientific">Paenibacillus sepulcri</name>
    <dbReference type="NCBI Taxonomy" id="359917"/>
    <lineage>
        <taxon>Bacteria</taxon>
        <taxon>Bacillati</taxon>
        <taxon>Bacillota</taxon>
        <taxon>Bacilli</taxon>
        <taxon>Bacillales</taxon>
        <taxon>Paenibacillaceae</taxon>
        <taxon>Paenibacillus</taxon>
    </lineage>
</organism>
<evidence type="ECO:0000256" key="2">
    <source>
        <dbReference type="ARBA" id="ARBA00022448"/>
    </source>
</evidence>
<evidence type="ECO:0000256" key="3">
    <source>
        <dbReference type="ARBA" id="ARBA00022475"/>
    </source>
</evidence>
<dbReference type="PANTHER" id="PTHR43227:SF11">
    <property type="entry name" value="BLL4140 PROTEIN"/>
    <property type="match status" value="1"/>
</dbReference>
<keyword evidence="9" id="KW-1185">Reference proteome</keyword>
<dbReference type="PANTHER" id="PTHR43227">
    <property type="entry name" value="BLL4140 PROTEIN"/>
    <property type="match status" value="1"/>
</dbReference>
<keyword evidence="5 7" id="KW-1133">Transmembrane helix</keyword>
<comment type="caution">
    <text evidence="8">The sequence shown here is derived from an EMBL/GenBank/DDBJ whole genome shotgun (WGS) entry which is preliminary data.</text>
</comment>
<name>A0ABS7C7L7_9BACL</name>
<feature type="transmembrane region" description="Helical" evidence="7">
    <location>
        <begin position="21"/>
        <end position="43"/>
    </location>
</feature>
<evidence type="ECO:0000256" key="4">
    <source>
        <dbReference type="ARBA" id="ARBA00022692"/>
    </source>
</evidence>
<dbReference type="InterPro" id="IPR050809">
    <property type="entry name" value="UgpAE/MalFG_permease"/>
</dbReference>
<dbReference type="Gene3D" id="1.10.3720.10">
    <property type="entry name" value="MetI-like"/>
    <property type="match status" value="1"/>
</dbReference>
<comment type="subcellular location">
    <subcellularLocation>
        <location evidence="1">Cell membrane</location>
        <topology evidence="1">Multi-pass membrane protein</topology>
    </subcellularLocation>
</comment>
<gene>
    <name evidence="8" type="ORF">K0U00_22980</name>
</gene>
<keyword evidence="2" id="KW-0813">Transport</keyword>
<protein>
    <submittedName>
        <fullName evidence="8">ABC transporter permease</fullName>
    </submittedName>
</protein>
<keyword evidence="6 7" id="KW-0472">Membrane</keyword>
<evidence type="ECO:0000256" key="5">
    <source>
        <dbReference type="ARBA" id="ARBA00022989"/>
    </source>
</evidence>
<evidence type="ECO:0000313" key="9">
    <source>
        <dbReference type="Proteomes" id="UP001519887"/>
    </source>
</evidence>
<sequence>MVKLSKSARREERLGYLFISPWILGFLAFAAFPILASLALSFMHWDIYASPSWIGLDNFNRLFRDPLFYKSMKVTLTYSAMAIPLG</sequence>